<keyword evidence="3" id="KW-1185">Reference proteome</keyword>
<name>A0A8S3ZVP6_9EUPU</name>
<comment type="caution">
    <text evidence="2">The sequence shown here is derived from an EMBL/GenBank/DDBJ whole genome shotgun (WGS) entry which is preliminary data.</text>
</comment>
<gene>
    <name evidence="2" type="ORF">CUNI_LOCUS17736</name>
</gene>
<proteinExistence type="predicted"/>
<evidence type="ECO:0000313" key="3">
    <source>
        <dbReference type="Proteomes" id="UP000678393"/>
    </source>
</evidence>
<dbReference type="EMBL" id="CAJHNH020005135">
    <property type="protein sequence ID" value="CAG5132178.1"/>
    <property type="molecule type" value="Genomic_DNA"/>
</dbReference>
<feature type="transmembrane region" description="Helical" evidence="1">
    <location>
        <begin position="20"/>
        <end position="39"/>
    </location>
</feature>
<dbReference type="AlphaFoldDB" id="A0A8S3ZVP6"/>
<reference evidence="2" key="1">
    <citation type="submission" date="2021-04" db="EMBL/GenBank/DDBJ databases">
        <authorList>
            <consortium name="Molecular Ecology Group"/>
        </authorList>
    </citation>
    <scope>NUCLEOTIDE SEQUENCE</scope>
</reference>
<keyword evidence="1" id="KW-1133">Transmembrane helix</keyword>
<protein>
    <submittedName>
        <fullName evidence="2">Uncharacterized protein</fullName>
    </submittedName>
</protein>
<dbReference type="Proteomes" id="UP000678393">
    <property type="component" value="Unassembled WGS sequence"/>
</dbReference>
<feature type="non-terminal residue" evidence="2">
    <location>
        <position position="1"/>
    </location>
</feature>
<keyword evidence="1" id="KW-0812">Transmembrane</keyword>
<evidence type="ECO:0000256" key="1">
    <source>
        <dbReference type="SAM" id="Phobius"/>
    </source>
</evidence>
<sequence>SDMEQFFAGPVDRRISRVMSVIVIIPTIIVLVVIIKAIVENQIAWNQKTAPFRVTP</sequence>
<evidence type="ECO:0000313" key="2">
    <source>
        <dbReference type="EMBL" id="CAG5132178.1"/>
    </source>
</evidence>
<organism evidence="2 3">
    <name type="scientific">Candidula unifasciata</name>
    <dbReference type="NCBI Taxonomy" id="100452"/>
    <lineage>
        <taxon>Eukaryota</taxon>
        <taxon>Metazoa</taxon>
        <taxon>Spiralia</taxon>
        <taxon>Lophotrochozoa</taxon>
        <taxon>Mollusca</taxon>
        <taxon>Gastropoda</taxon>
        <taxon>Heterobranchia</taxon>
        <taxon>Euthyneura</taxon>
        <taxon>Panpulmonata</taxon>
        <taxon>Eupulmonata</taxon>
        <taxon>Stylommatophora</taxon>
        <taxon>Helicina</taxon>
        <taxon>Helicoidea</taxon>
        <taxon>Geomitridae</taxon>
        <taxon>Candidula</taxon>
    </lineage>
</organism>
<accession>A0A8S3ZVP6</accession>
<keyword evidence="1" id="KW-0472">Membrane</keyword>
<feature type="non-terminal residue" evidence="2">
    <location>
        <position position="56"/>
    </location>
</feature>